<dbReference type="EMBL" id="RKMZ01000013">
    <property type="protein sequence ID" value="ROX29542.1"/>
    <property type="molecule type" value="Genomic_DNA"/>
</dbReference>
<dbReference type="Proteomes" id="UP000244140">
    <property type="component" value="Unassembled WGS sequence"/>
</dbReference>
<dbReference type="Proteomes" id="UP000281488">
    <property type="component" value="Unassembled WGS sequence"/>
</dbReference>
<feature type="transmembrane region" description="Helical" evidence="1">
    <location>
        <begin position="6"/>
        <end position="22"/>
    </location>
</feature>
<reference evidence="2" key="1">
    <citation type="submission" date="2001-04" db="EMBL/GenBank/DDBJ databases">
        <title>A pathogenicity island in virulent Enterococcus faecalis.</title>
        <authorList>
            <person name="Shankar N."/>
            <person name="Baghdayan A.S."/>
            <person name="Gilmore M.S."/>
        </authorList>
    </citation>
    <scope>NUCLEOTIDE SEQUENCE</scope>
    <source>
        <strain evidence="2">MMH594</strain>
    </source>
</reference>
<dbReference type="EMBL" id="AF454824">
    <property type="protein sequence ID" value="AAM75248.1"/>
    <property type="molecule type" value="Genomic_DNA"/>
</dbReference>
<evidence type="ECO:0000313" key="3">
    <source>
        <dbReference type="EMBL" id="AAM75248.1"/>
    </source>
</evidence>
<evidence type="ECO:0000313" key="12">
    <source>
        <dbReference type="Proteomes" id="UP000292223"/>
    </source>
</evidence>
<evidence type="ECO:0000313" key="4">
    <source>
        <dbReference type="EMBL" id="PTN76684.1"/>
    </source>
</evidence>
<feature type="transmembrane region" description="Helical" evidence="1">
    <location>
        <begin position="29"/>
        <end position="58"/>
    </location>
</feature>
<dbReference type="PATRIC" id="fig|1351.295.peg.2723"/>
<evidence type="ECO:0000313" key="9">
    <source>
        <dbReference type="Proteomes" id="UP000244140"/>
    </source>
</evidence>
<feature type="transmembrane region" description="Helical" evidence="1">
    <location>
        <begin position="70"/>
        <end position="89"/>
    </location>
</feature>
<evidence type="ECO:0000313" key="10">
    <source>
        <dbReference type="Proteomes" id="UP000254396"/>
    </source>
</evidence>
<keyword evidence="1" id="KW-0472">Membrane</keyword>
<evidence type="ECO:0000256" key="1">
    <source>
        <dbReference type="SAM" id="Phobius"/>
    </source>
</evidence>
<reference evidence="7 10" key="4">
    <citation type="submission" date="2018-06" db="EMBL/GenBank/DDBJ databases">
        <authorList>
            <consortium name="Pathogen Informatics"/>
            <person name="Doyle S."/>
        </authorList>
    </citation>
    <scope>NUCLEOTIDE SEQUENCE [LARGE SCALE GENOMIC DNA]</scope>
    <source>
        <strain evidence="7 10">NCTC13379</strain>
    </source>
</reference>
<accession>Q8KUA4</accession>
<dbReference type="Proteomes" id="UP000292223">
    <property type="component" value="Unassembled WGS sequence"/>
</dbReference>
<dbReference type="Proteomes" id="UP000254396">
    <property type="component" value="Unassembled WGS sequence"/>
</dbReference>
<reference evidence="5 11" key="5">
    <citation type="submission" date="2018-10" db="EMBL/GenBank/DDBJ databases">
        <title>Genotypes and phenotypes of Enterococci isolated from broiler chickens.</title>
        <authorList>
            <person name="Muhammad A.R."/>
            <person name="Diarra M.S."/>
        </authorList>
    </citation>
    <scope>NUCLEOTIDE SEQUENCE [LARGE SCALE GENOMIC DNA]</scope>
    <source>
        <strain evidence="5 11">LIT2 A36'</strain>
    </source>
</reference>
<dbReference type="EMBL" id="UGIX01000009">
    <property type="protein sequence ID" value="STQ83240.1"/>
    <property type="molecule type" value="Genomic_DNA"/>
</dbReference>
<dbReference type="EMBL" id="AY032999">
    <property type="protein sequence ID" value="AAK67277.1"/>
    <property type="molecule type" value="Genomic_DNA"/>
</dbReference>
<dbReference type="EMBL" id="PZZH01000001">
    <property type="protein sequence ID" value="PTN76684.1"/>
    <property type="molecule type" value="Genomic_DNA"/>
</dbReference>
<evidence type="ECO:0000313" key="7">
    <source>
        <dbReference type="EMBL" id="STP69509.1"/>
    </source>
</evidence>
<reference evidence="3" key="2">
    <citation type="journal article" date="2002" name="Nature">
        <title>Modulation of virulence within a pathogenicity island in vancomycin-resistant Enterococcus faecalis.</title>
        <authorList>
            <person name="Shankar N."/>
            <person name="Baghdayan A.S."/>
            <person name="Gilmore M.S."/>
        </authorList>
    </citation>
    <scope>NUCLEOTIDE SEQUENCE</scope>
</reference>
<evidence type="ECO:0000313" key="6">
    <source>
        <dbReference type="EMBL" id="RYU29560.1"/>
    </source>
</evidence>
<dbReference type="AlphaFoldDB" id="Q8KUA4"/>
<sequence length="94" mass="11238">MAIFIFLLDIISVVYFVFNLTDSKKDERILYTISLTSTYMYLFINFSILIVIAIFLLLPNVITKNYLFNFIYYYFSLSMILHSLLLLFFNKRTS</sequence>
<gene>
    <name evidence="3" type="primary">ef0043</name>
    <name evidence="4" type="ORF">DAI13_02555</name>
    <name evidence="5" type="ORF">EGW16_15365</name>
    <name evidence="6" type="ORF">EU507_14970</name>
    <name evidence="7" type="ORF">NCTC13379_03291</name>
    <name evidence="8" type="ORF">NCTC13379_03688</name>
</gene>
<reference evidence="6 12" key="6">
    <citation type="submission" date="2019-02" db="EMBL/GenBank/DDBJ databases">
        <title>From farm to fork: dissemination of Tn554::fexA-optrA in linezolid-resistant Enterococcus faecalis clones from chicken feces and meat in Tunisia.</title>
        <authorList>
            <person name="Tedim A.P."/>
            <person name="Elghaieb H."/>
            <person name="Abbassi M.S."/>
            <person name="Novais C."/>
            <person name="Hassen A."/>
            <person name="Peixe L."/>
            <person name="Freitas A.R."/>
        </authorList>
    </citation>
    <scope>NUCLEOTIDE SEQUENCE [LARGE SCALE GENOMIC DNA]</scope>
    <source>
        <strain evidence="6 12">728T</strain>
    </source>
</reference>
<keyword evidence="1" id="KW-0812">Transmembrane</keyword>
<dbReference type="EMBL" id="SEWT01000013">
    <property type="protein sequence ID" value="RYU29560.1"/>
    <property type="molecule type" value="Genomic_DNA"/>
</dbReference>
<evidence type="ECO:0000313" key="8">
    <source>
        <dbReference type="EMBL" id="STQ83240.1"/>
    </source>
</evidence>
<reference evidence="4 9" key="3">
    <citation type="submission" date="2018-04" db="EMBL/GenBank/DDBJ databases">
        <authorList>
            <person name="Van Tyne D."/>
        </authorList>
    </citation>
    <scope>NUCLEOTIDE SEQUENCE [LARGE SCALE GENOMIC DNA]</scope>
    <source>
        <strain evidence="4 9">B2535</strain>
    </source>
</reference>
<evidence type="ECO:0000313" key="11">
    <source>
        <dbReference type="Proteomes" id="UP000281488"/>
    </source>
</evidence>
<dbReference type="EMBL" id="UGIX01000001">
    <property type="protein sequence ID" value="STP69509.1"/>
    <property type="molecule type" value="Genomic_DNA"/>
</dbReference>
<organism evidence="3">
    <name type="scientific">Enterococcus faecalis</name>
    <name type="common">Streptococcus faecalis</name>
    <dbReference type="NCBI Taxonomy" id="1351"/>
    <lineage>
        <taxon>Bacteria</taxon>
        <taxon>Bacillati</taxon>
        <taxon>Bacillota</taxon>
        <taxon>Bacilli</taxon>
        <taxon>Lactobacillales</taxon>
        <taxon>Enterococcaceae</taxon>
        <taxon>Enterococcus</taxon>
    </lineage>
</organism>
<evidence type="ECO:0000313" key="5">
    <source>
        <dbReference type="EMBL" id="ROX29542.1"/>
    </source>
</evidence>
<keyword evidence="1" id="KW-1133">Transmembrane helix</keyword>
<proteinExistence type="predicted"/>
<evidence type="ECO:0000313" key="2">
    <source>
        <dbReference type="EMBL" id="AAK67277.1"/>
    </source>
</evidence>
<protein>
    <submittedName>
        <fullName evidence="3">EF0043</fullName>
    </submittedName>
</protein>
<name>Q8KUA4_ENTFL</name>